<evidence type="ECO:0000256" key="1">
    <source>
        <dbReference type="PROSITE-ProRule" id="PRU00339"/>
    </source>
</evidence>
<feature type="signal peptide" evidence="2">
    <location>
        <begin position="1"/>
        <end position="33"/>
    </location>
</feature>
<protein>
    <submittedName>
        <fullName evidence="4">SPOR domain-containing protein</fullName>
    </submittedName>
</protein>
<dbReference type="Pfam" id="PF05036">
    <property type="entry name" value="SPOR"/>
    <property type="match status" value="1"/>
</dbReference>
<dbReference type="SUPFAM" id="SSF48452">
    <property type="entry name" value="TPR-like"/>
    <property type="match status" value="1"/>
</dbReference>
<dbReference type="EMBL" id="CP119316">
    <property type="protein sequence ID" value="WEK46063.1"/>
    <property type="molecule type" value="Genomic_DNA"/>
</dbReference>
<dbReference type="Pfam" id="PF14559">
    <property type="entry name" value="TPR_19"/>
    <property type="match status" value="1"/>
</dbReference>
<dbReference type="Proteomes" id="UP001218362">
    <property type="component" value="Chromosome"/>
</dbReference>
<dbReference type="InterPro" id="IPR019734">
    <property type="entry name" value="TPR_rpt"/>
</dbReference>
<feature type="domain" description="SPOR" evidence="3">
    <location>
        <begin position="356"/>
        <end position="432"/>
    </location>
</feature>
<dbReference type="KEGG" id="acob:P0Y56_13690"/>
<dbReference type="Gene3D" id="1.25.40.10">
    <property type="entry name" value="Tetratricopeptide repeat domain"/>
    <property type="match status" value="1"/>
</dbReference>
<sequence length="452" mass="46559">MKRTDKSTIARDTRLIGLALTTALAGATLTGCAASAPLASTSASKAETALAHGNHTSAIEHAEAAVQAEPRNASYRATLGAAYLDAGRFASAATSFNDAMKLGDNSPRTALSLALALSADGKGNDAQALLADWHDDIAPADLGLAYSLAGNPGKGIQILFNSIRNGDNTAKARQNLAFSYALNGQWREARLMAEQDLGKEKVGDRMAEWSTEVDPAGYRERVAGLLKVAPNAADPGQPVQLALANSAGAEQLAAEASATAAPAAPQPTPTETAFAAAAGEELAPIGDAPQAGFAAAAYQAPEVPRGDSFQTAFTPPPSSAALAAVSMDARAFAAPAPRGTPAKRVTSGFVADAGGAGHLVQLGSFASEQGARRAWGIYVKRYPELADHDMVLTEAMVKGKRYWRVSAGGYSMASSRAMCGRIDSRHGDGCFAYAESRPMAGAVLGDQRMALK</sequence>
<gene>
    <name evidence="4" type="ORF">P0Y56_13690</name>
</gene>
<dbReference type="InterPro" id="IPR011990">
    <property type="entry name" value="TPR-like_helical_dom_sf"/>
</dbReference>
<feature type="repeat" description="TPR" evidence="1">
    <location>
        <begin position="73"/>
        <end position="106"/>
    </location>
</feature>
<evidence type="ECO:0000259" key="3">
    <source>
        <dbReference type="Pfam" id="PF05036"/>
    </source>
</evidence>
<name>A0AAJ5X423_9SPHN</name>
<evidence type="ECO:0000313" key="5">
    <source>
        <dbReference type="Proteomes" id="UP001218362"/>
    </source>
</evidence>
<dbReference type="GO" id="GO:0042834">
    <property type="term" value="F:peptidoglycan binding"/>
    <property type="evidence" value="ECO:0007669"/>
    <property type="project" value="InterPro"/>
</dbReference>
<keyword evidence="1" id="KW-0802">TPR repeat</keyword>
<organism evidence="4 5">
    <name type="scientific">Candidatus Andeanibacterium colombiense</name>
    <dbReference type="NCBI Taxonomy" id="3121345"/>
    <lineage>
        <taxon>Bacteria</taxon>
        <taxon>Pseudomonadati</taxon>
        <taxon>Pseudomonadota</taxon>
        <taxon>Alphaproteobacteria</taxon>
        <taxon>Sphingomonadales</taxon>
        <taxon>Sphingomonadaceae</taxon>
        <taxon>Candidatus Andeanibacterium</taxon>
    </lineage>
</organism>
<dbReference type="PROSITE" id="PS51257">
    <property type="entry name" value="PROKAR_LIPOPROTEIN"/>
    <property type="match status" value="1"/>
</dbReference>
<dbReference type="SMART" id="SM00028">
    <property type="entry name" value="TPR"/>
    <property type="match status" value="3"/>
</dbReference>
<dbReference type="InterPro" id="IPR007730">
    <property type="entry name" value="SPOR-like_dom"/>
</dbReference>
<dbReference type="AlphaFoldDB" id="A0AAJ5X423"/>
<evidence type="ECO:0000256" key="2">
    <source>
        <dbReference type="SAM" id="SignalP"/>
    </source>
</evidence>
<feature type="chain" id="PRO_5042616235" evidence="2">
    <location>
        <begin position="34"/>
        <end position="452"/>
    </location>
</feature>
<dbReference type="PROSITE" id="PS50005">
    <property type="entry name" value="TPR"/>
    <property type="match status" value="1"/>
</dbReference>
<reference evidence="4" key="1">
    <citation type="submission" date="2023-03" db="EMBL/GenBank/DDBJ databases">
        <title>Andean soil-derived lignocellulolytic bacterial consortium as a source of novel taxa and putative plastic-active enzymes.</title>
        <authorList>
            <person name="Diaz-Garcia L."/>
            <person name="Chuvochina M."/>
            <person name="Feuerriegel G."/>
            <person name="Bunk B."/>
            <person name="Sproer C."/>
            <person name="Streit W.R."/>
            <person name="Rodriguez L.M."/>
            <person name="Overmann J."/>
            <person name="Jimenez D.J."/>
        </authorList>
    </citation>
    <scope>NUCLEOTIDE SEQUENCE</scope>
    <source>
        <strain evidence="4">MAG 26</strain>
    </source>
</reference>
<accession>A0AAJ5X423</accession>
<keyword evidence="2" id="KW-0732">Signal</keyword>
<proteinExistence type="predicted"/>
<evidence type="ECO:0000313" key="4">
    <source>
        <dbReference type="EMBL" id="WEK46063.1"/>
    </source>
</evidence>